<dbReference type="PANTHER" id="PTHR22691">
    <property type="entry name" value="YEAST SPT2-RELATED"/>
    <property type="match status" value="1"/>
</dbReference>
<evidence type="ECO:0000256" key="5">
    <source>
        <dbReference type="ARBA" id="ARBA00023212"/>
    </source>
</evidence>
<feature type="compositionally biased region" description="Low complexity" evidence="12">
    <location>
        <begin position="451"/>
        <end position="466"/>
    </location>
</feature>
<gene>
    <name evidence="13" type="primary">CCDC61</name>
</gene>
<organism evidence="13 14">
    <name type="scientific">Lynx canadensis</name>
    <name type="common">Canada lynx</name>
    <name type="synonym">Felis canadensis</name>
    <dbReference type="NCBI Taxonomy" id="61383"/>
    <lineage>
        <taxon>Eukaryota</taxon>
        <taxon>Metazoa</taxon>
        <taxon>Chordata</taxon>
        <taxon>Craniata</taxon>
        <taxon>Vertebrata</taxon>
        <taxon>Euteleostomi</taxon>
        <taxon>Mammalia</taxon>
        <taxon>Eutheria</taxon>
        <taxon>Laurasiatheria</taxon>
        <taxon>Carnivora</taxon>
        <taxon>Feliformia</taxon>
        <taxon>Felidae</taxon>
        <taxon>Felinae</taxon>
        <taxon>Lynx</taxon>
    </lineage>
</organism>
<dbReference type="PANTHER" id="PTHR22691:SF1">
    <property type="entry name" value="CENTROSOMAL PROTEIN CCDC61"/>
    <property type="match status" value="1"/>
</dbReference>
<feature type="compositionally biased region" description="Basic and acidic residues" evidence="12">
    <location>
        <begin position="332"/>
        <end position="346"/>
    </location>
</feature>
<evidence type="ECO:0000256" key="3">
    <source>
        <dbReference type="ARBA" id="ARBA00022490"/>
    </source>
</evidence>
<keyword evidence="6" id="KW-0966">Cell projection</keyword>
<feature type="region of interest" description="Disordered" evidence="12">
    <location>
        <begin position="318"/>
        <end position="522"/>
    </location>
</feature>
<evidence type="ECO:0000256" key="9">
    <source>
        <dbReference type="ARBA" id="ARBA00041518"/>
    </source>
</evidence>
<dbReference type="AlphaFoldDB" id="A0A667I046"/>
<keyword evidence="5" id="KW-0206">Cytoskeleton</keyword>
<keyword evidence="4 11" id="KW-0175">Coiled coil</keyword>
<comment type="subcellular location">
    <subcellularLocation>
        <location evidence="1">Cytoplasm</location>
        <location evidence="1">Cytoskeleton</location>
        <location evidence="1">Cilium basal body</location>
    </subcellularLocation>
    <subcellularLocation>
        <location evidence="2">Cytoplasm</location>
        <location evidence="2">Cytoskeleton</location>
        <location evidence="2">Microtubule organizing center</location>
        <location evidence="2">Centrosome</location>
        <location evidence="2">Centriolar satellite</location>
    </subcellularLocation>
</comment>
<accession>A0A667I046</accession>
<comment type="similarity">
    <text evidence="7">Belongs to the CCDC61 family.</text>
</comment>
<evidence type="ECO:0000256" key="12">
    <source>
        <dbReference type="SAM" id="MobiDB-lite"/>
    </source>
</evidence>
<feature type="compositionally biased region" description="Polar residues" evidence="12">
    <location>
        <begin position="488"/>
        <end position="499"/>
    </location>
</feature>
<evidence type="ECO:0000256" key="1">
    <source>
        <dbReference type="ARBA" id="ARBA00004120"/>
    </source>
</evidence>
<reference evidence="13" key="2">
    <citation type="submission" date="2025-09" db="UniProtKB">
        <authorList>
            <consortium name="Ensembl"/>
        </authorList>
    </citation>
    <scope>IDENTIFICATION</scope>
</reference>
<evidence type="ECO:0000256" key="8">
    <source>
        <dbReference type="ARBA" id="ARBA00040683"/>
    </source>
</evidence>
<evidence type="ECO:0000256" key="2">
    <source>
        <dbReference type="ARBA" id="ARBA00004607"/>
    </source>
</evidence>
<evidence type="ECO:0000256" key="10">
    <source>
        <dbReference type="ARBA" id="ARBA00042326"/>
    </source>
</evidence>
<evidence type="ECO:0000256" key="4">
    <source>
        <dbReference type="ARBA" id="ARBA00023054"/>
    </source>
</evidence>
<feature type="coiled-coil region" evidence="11">
    <location>
        <begin position="186"/>
        <end position="213"/>
    </location>
</feature>
<keyword evidence="14" id="KW-1185">Reference proteome</keyword>
<dbReference type="GO" id="GO:0036064">
    <property type="term" value="C:ciliary basal body"/>
    <property type="evidence" value="ECO:0007669"/>
    <property type="project" value="TreeGrafter"/>
</dbReference>
<evidence type="ECO:0000313" key="13">
    <source>
        <dbReference type="Ensembl" id="ENSLCNP00005032049.1"/>
    </source>
</evidence>
<dbReference type="GO" id="GO:0034451">
    <property type="term" value="C:centriolar satellite"/>
    <property type="evidence" value="ECO:0007669"/>
    <property type="project" value="UniProtKB-SubCell"/>
</dbReference>
<protein>
    <recommendedName>
        <fullName evidence="8">Centrosomal protein CCDC61</fullName>
    </recommendedName>
    <alternativeName>
        <fullName evidence="9">Coiled-coil domain-containing protein 61</fullName>
    </alternativeName>
    <alternativeName>
        <fullName evidence="10">VFL3 homolog</fullName>
    </alternativeName>
</protein>
<dbReference type="Ensembl" id="ENSLCNT00005035776.1">
    <property type="protein sequence ID" value="ENSLCNP00005032049.1"/>
    <property type="gene ID" value="ENSLCNG00005020864.1"/>
</dbReference>
<sequence length="552" mass="61518">MKDAATLAMDQPAGLQVDYVFRGVEHAVRVVVSGQVLELEVEDRMTADQWRGEFDASFIEDLTHKTGNFKQFNIFCNMLESALTQSSESVTLDLLTYTDLESLRNRKMGGRPGPLASKSAQLNSKRYLILIYSVEFDRIHYPLPLPYQGKPDPVVLQGIIRSLKEELGRLRGLDGQDARDTRETEIWHLREQVSRLASEKRELEAQLGRSREEALAGRAARQEAEALRGLVRGLELELRQERGLGHRGAGRRGQDCRRLAKEVRGRGGRRAGGGRWGVDLGLSLGPCAPVLPRQLEEVKASERSLRARLRTVNSELAVYKRGRQTPPVVPPRVREDRASSSRERSTSRGRGAARSSSRESGRGSRGRGRPVRPSPSPTGGRVPRFDPTAFVKAKEKKQREIKMKQQQQRNRRGSGGSGDGPSVSWSRQTRPPAAVTGRGDAANRSRHRSSSVDSFRSRCSSASSCSELEDFSESLPRGVRRGKPPSPTTWSGSNTQKSTPLDRGRRQRRPANSGGWVPIKEYTSDHQAADMAEIDARLKALQEYMNRLDTRS</sequence>
<reference evidence="13" key="1">
    <citation type="submission" date="2025-08" db="UniProtKB">
        <authorList>
            <consortium name="Ensembl"/>
        </authorList>
    </citation>
    <scope>IDENTIFICATION</scope>
</reference>
<evidence type="ECO:0000256" key="6">
    <source>
        <dbReference type="ARBA" id="ARBA00023273"/>
    </source>
</evidence>
<dbReference type="Proteomes" id="UP000472241">
    <property type="component" value="Unplaced"/>
</dbReference>
<dbReference type="CDD" id="cd22284">
    <property type="entry name" value="HD_CCDC61_N"/>
    <property type="match status" value="1"/>
</dbReference>
<dbReference type="InterPro" id="IPR049733">
    <property type="entry name" value="CCDC61_N"/>
</dbReference>
<proteinExistence type="inferred from homology"/>
<evidence type="ECO:0000256" key="7">
    <source>
        <dbReference type="ARBA" id="ARBA00038217"/>
    </source>
</evidence>
<name>A0A667I046_LYNCA</name>
<keyword evidence="3" id="KW-0963">Cytoplasm</keyword>
<evidence type="ECO:0000313" key="14">
    <source>
        <dbReference type="Proteomes" id="UP000472241"/>
    </source>
</evidence>
<evidence type="ECO:0000256" key="11">
    <source>
        <dbReference type="SAM" id="Coils"/>
    </source>
</evidence>
<dbReference type="Gene3D" id="1.20.5.1160">
    <property type="entry name" value="Vasodilator-stimulated phosphoprotein"/>
    <property type="match status" value="1"/>
</dbReference>